<evidence type="ECO:0000256" key="14">
    <source>
        <dbReference type="ARBA" id="ARBA00037833"/>
    </source>
</evidence>
<keyword evidence="9" id="KW-0175">Coiled coil</keyword>
<evidence type="ECO:0000256" key="12">
    <source>
        <dbReference type="ARBA" id="ARBA00023242"/>
    </source>
</evidence>
<feature type="domain" description="Ig-like" evidence="21">
    <location>
        <begin position="2342"/>
        <end position="2432"/>
    </location>
</feature>
<evidence type="ECO:0000256" key="11">
    <source>
        <dbReference type="ARBA" id="ARBA00023179"/>
    </source>
</evidence>
<dbReference type="InParanoid" id="A0A6L2QC48"/>
<keyword evidence="6" id="KW-0677">Repeat</keyword>
<keyword evidence="7" id="KW-0547">Nucleotide-binding</keyword>
<dbReference type="GO" id="GO:0003779">
    <property type="term" value="F:actin binding"/>
    <property type="evidence" value="ECO:0007669"/>
    <property type="project" value="UniProtKB-ARBA"/>
</dbReference>
<dbReference type="SMART" id="SM00060">
    <property type="entry name" value="FN3"/>
    <property type="match status" value="1"/>
</dbReference>
<dbReference type="InterPro" id="IPR036116">
    <property type="entry name" value="FN3_sf"/>
</dbReference>
<dbReference type="Pfam" id="PF00069">
    <property type="entry name" value="Pkinase"/>
    <property type="match status" value="1"/>
</dbReference>
<dbReference type="Gene3D" id="3.30.200.20">
    <property type="entry name" value="Phosphorylase Kinase, domain 1"/>
    <property type="match status" value="1"/>
</dbReference>
<dbReference type="FunCoup" id="A0A6L2QC48">
    <property type="interactions" value="39"/>
</dbReference>
<dbReference type="PROSITE" id="PS50853">
    <property type="entry name" value="FN3"/>
    <property type="match status" value="1"/>
</dbReference>
<dbReference type="SMART" id="SM00325">
    <property type="entry name" value="RhoGEF"/>
    <property type="match status" value="1"/>
</dbReference>
<evidence type="ECO:0000256" key="7">
    <source>
        <dbReference type="ARBA" id="ARBA00022741"/>
    </source>
</evidence>
<comment type="similarity">
    <text evidence="3">Belongs to the protein kinase superfamily. CAMK Ser/Thr protein kinase family.</text>
</comment>
<reference evidence="24" key="1">
    <citation type="submission" date="2020-01" db="EMBL/GenBank/DDBJ databases">
        <title>Draft genome sequence of the Termite Coptotermes fromosanus.</title>
        <authorList>
            <person name="Itakura S."/>
            <person name="Yosikawa Y."/>
            <person name="Umezawa K."/>
        </authorList>
    </citation>
    <scope>NUCLEOTIDE SEQUENCE [LARGE SCALE GENOMIC DNA]</scope>
</reference>
<dbReference type="GO" id="GO:0060298">
    <property type="term" value="P:positive regulation of sarcomere organization"/>
    <property type="evidence" value="ECO:0007669"/>
    <property type="project" value="UniProtKB-ARBA"/>
</dbReference>
<evidence type="ECO:0000256" key="13">
    <source>
        <dbReference type="ARBA" id="ARBA00023319"/>
    </source>
</evidence>
<protein>
    <recommendedName>
        <fullName evidence="25">DH domain-containing protein</fullName>
    </recommendedName>
</protein>
<dbReference type="InterPro" id="IPR011009">
    <property type="entry name" value="Kinase-like_dom_sf"/>
</dbReference>
<keyword evidence="4 15" id="KW-0728">SH3 domain</keyword>
<evidence type="ECO:0000313" key="24">
    <source>
        <dbReference type="Proteomes" id="UP000502823"/>
    </source>
</evidence>
<name>A0A6L2QC48_COPFO</name>
<dbReference type="Gene3D" id="2.60.40.10">
    <property type="entry name" value="Immunoglobulins"/>
    <property type="match status" value="21"/>
</dbReference>
<feature type="compositionally biased region" description="Basic and acidic residues" evidence="16">
    <location>
        <begin position="1968"/>
        <end position="2002"/>
    </location>
</feature>
<dbReference type="PROSITE" id="PS50003">
    <property type="entry name" value="PH_DOMAIN"/>
    <property type="match status" value="1"/>
</dbReference>
<feature type="domain" description="Ig-like" evidence="21">
    <location>
        <begin position="3856"/>
        <end position="3946"/>
    </location>
</feature>
<accession>A0A6L2QC48</accession>
<evidence type="ECO:0000256" key="6">
    <source>
        <dbReference type="ARBA" id="ARBA00022737"/>
    </source>
</evidence>
<evidence type="ECO:0000256" key="8">
    <source>
        <dbReference type="ARBA" id="ARBA00022840"/>
    </source>
</evidence>
<dbReference type="InterPro" id="IPR000219">
    <property type="entry name" value="DH_dom"/>
</dbReference>
<feature type="domain" description="Ig-like" evidence="21">
    <location>
        <begin position="2257"/>
        <end position="2337"/>
    </location>
</feature>
<dbReference type="SUPFAM" id="SSF50729">
    <property type="entry name" value="PH domain-like"/>
    <property type="match status" value="1"/>
</dbReference>
<dbReference type="FunFam" id="2.60.40.10:FF:001036">
    <property type="entry name" value="Muscle M-line assembly protein unc-89"/>
    <property type="match status" value="1"/>
</dbReference>
<feature type="domain" description="Ig-like" evidence="21">
    <location>
        <begin position="2133"/>
        <end position="2239"/>
    </location>
</feature>
<evidence type="ECO:0000259" key="17">
    <source>
        <dbReference type="PROSITE" id="PS50002"/>
    </source>
</evidence>
<keyword evidence="13" id="KW-0393">Immunoglobulin domain</keyword>
<keyword evidence="8" id="KW-0067">ATP-binding</keyword>
<dbReference type="FunFam" id="2.60.40.10:FF:000145">
    <property type="entry name" value="Myosin light chain kinase, smooth muscle"/>
    <property type="match status" value="2"/>
</dbReference>
<dbReference type="SUPFAM" id="SSF48726">
    <property type="entry name" value="Immunoglobulin"/>
    <property type="match status" value="20"/>
</dbReference>
<dbReference type="CDD" id="cd00096">
    <property type="entry name" value="Ig"/>
    <property type="match status" value="2"/>
</dbReference>
<dbReference type="CDD" id="cd13325">
    <property type="entry name" value="PH_unc89"/>
    <property type="match status" value="1"/>
</dbReference>
<dbReference type="InterPro" id="IPR036179">
    <property type="entry name" value="Ig-like_dom_sf"/>
</dbReference>
<proteinExistence type="inferred from homology"/>
<dbReference type="FunFam" id="2.60.40.10:FF:000032">
    <property type="entry name" value="palladin isoform X1"/>
    <property type="match status" value="1"/>
</dbReference>
<evidence type="ECO:0000256" key="16">
    <source>
        <dbReference type="SAM" id="MobiDB-lite"/>
    </source>
</evidence>
<feature type="compositionally biased region" description="Basic and acidic residues" evidence="16">
    <location>
        <begin position="2011"/>
        <end position="2044"/>
    </location>
</feature>
<dbReference type="SMART" id="SM00233">
    <property type="entry name" value="PH"/>
    <property type="match status" value="1"/>
</dbReference>
<feature type="domain" description="Ig-like" evidence="21">
    <location>
        <begin position="2632"/>
        <end position="2723"/>
    </location>
</feature>
<feature type="region of interest" description="Disordered" evidence="16">
    <location>
        <begin position="1671"/>
        <end position="1698"/>
    </location>
</feature>
<dbReference type="InterPro" id="IPR013098">
    <property type="entry name" value="Ig_I-set"/>
</dbReference>
<comment type="caution">
    <text evidence="23">The sequence shown here is derived from an EMBL/GenBank/DDBJ whole genome shotgun (WGS) entry which is preliminary data.</text>
</comment>
<dbReference type="PROSITE" id="PS50835">
    <property type="entry name" value="IG_LIKE"/>
    <property type="match status" value="16"/>
</dbReference>
<dbReference type="Pfam" id="PF07679">
    <property type="entry name" value="I-set"/>
    <property type="match status" value="20"/>
</dbReference>
<evidence type="ECO:0008006" key="25">
    <source>
        <dbReference type="Google" id="ProtNLM"/>
    </source>
</evidence>
<feature type="domain" description="Ig-like" evidence="21">
    <location>
        <begin position="3960"/>
        <end position="4050"/>
    </location>
</feature>
<dbReference type="CDD" id="cd00063">
    <property type="entry name" value="FN3"/>
    <property type="match status" value="1"/>
</dbReference>
<evidence type="ECO:0000256" key="4">
    <source>
        <dbReference type="ARBA" id="ARBA00022443"/>
    </source>
</evidence>
<dbReference type="Proteomes" id="UP000502823">
    <property type="component" value="Unassembled WGS sequence"/>
</dbReference>
<sequence>MSTFCRITGRSRGLPKPNYFPLLPPISPADAKRLCRITGKSYGLPAHHYIPVTLLSKAKRKRGRCKITSNEAMHKFTPEVETRDKRKRHVVLCDYRYVVPVLEGSSTQQKTMMELLASKDGRVISFPEDDSRFVYVVEERQCSLVLPSAVEAAVRDGDIRDIMLSKDSDTVLFKLKEGKDISLDFENVIPKVDKSSDLYDGEGPNADIVKELEAEEMNIKKRKRKRLEALASMKKVFEEKEKEAETEIRREIELNEMKKAKVVENMIKADVKVEIKEEGKQEEKKEDDVMTEEEEREAILNNWKKFDPRHSRAETSLVMCGGDWRDLIRPLVEDWNWDAFDNESVGTPIISTLPELVPIQAQTVDLGVSLPGIVQSQTLGEDGETAGFEPIPSVAPFTPLMAEPEPEVMNAILKLQDPDILEKTSYIKDMFFEAKEEVKSMMPKVNEIPDLVTRIEQGVVTELVEGGRKIQGLVLDIEAAKRFVVGQKVETSKGPVFVPGQTLQTPSGPQFVPGFTVKTPGLDSPVLIPGQRVIAVTEESGGNAVPVFVAGQTLTTREGEKFVAGQTVRTPDGPRFMAGQTVITADGPKFIPGQLILERGISVQQNGSVTEVDDENRVEITERENVYKEDTKTETYKFVPGQTVLTSDGPKFVPGQTVATAQGEEIFIAGQNIQTKDGNWEFVPGQTVGKGDELKFVAGQTVMTPEGPKFIPGQIVNTIEGCPQFVPGVTVIEKDGVTSKFVPGKALQTPEGVKFVEGQLLKTANGETSFVPGKTYVTENNGIKFAPAKKLEEIILDEVIEVPKEGLKPINPCSGLLPSPDISSLFGHVVQTLHGVEFFPGQSISGLPAGKIVPGKLERAVDGKVKFVPGTVIEIEPGVEKFVPGQVVMTERGEQFVPGQVVETSEGAKFVPGQVIETRTGQKFVPGQTMDTAEGTRFVPGQIVDTKAGPTFIPGQVISTEEGSKFVPGEVLDTDEGPRFVPGRVIETEDDRVKFVPGQTVRTKGGSLRFVAPDLQDTPEGGFEFSVQGFEITPEELQLLRPMHVTASYVPASEWEMSIDSRMLRQLSQAGMSLGRQVSLDIPTVDFTPKRVTPAGNVDRTIHEENINKLEILKHILSEQHTEESVMEKLSAVLKHTSVVNSGKEESKADTRKRTLESAFRHLSHGNPEFLERVLQKVSEYDEHLVAEKDATDTLQRAIIAAVQEHSEQQIREMLQCESANNEEEDSDEGGLRGLVMQAVGLARALGMSDVVAGLLELLSDPQSTQVLASDPLTMDILRRLTVMRQLAEQRPGLCVALRLLQSDPEIARSDPRLRELVRESAALLVAPEEDRLPLESSKDIPSVLFHSNNLLAMEDFLFSRNQRSSGTLLILKQGLQAIIPRENARAVLTGQIPYTVLDETGIRHFEPLHVLSALRLPRQAAYHFSIYSCPVAKEELTCTAATLTPQSSSEYLAVRDSRRRHSDTTTASRRRGTLDSVDGSTLNYTRLNGGSDTQSVTSGYNTPTARYGRRNGNESYGHFNGEGSLTPPSGYSTPKSRSDGNGENATTLRRRSYGTTLPGSASSVRVTGSEVYDVFVATQNFPADDVDSISLKKGDIVEVLDTGPEPVKRLRLDPDLDLGSEVAALLDSSAAHHKLSVRPRRRHADSRQLQQETRWLVRVLEDPSRQGWVPASLLERSEEEEEIQPADPVRPETAGQSREAVVRELVETEDEFGRDLQQVVERYLKPLDSSTVPRIVRGNKDLIFSNFKQIADFHNTVLIEGVKYYASEPRMIGRTFLRLERDFDKHVAYCRDEPIAQEFLQENESVRDYFEEHSQQLGDDKSLSEHLKLPIQRINDYQLLLKDWFTVSDRDGKCKERYLFLFKARILICKVRRISDDRSVFLLKEIIRLPEFEVNDHKDNPHIFELHHIVPRFGHYPLTIKAHSDAVKPAWLKEIRQYASDLSEPAEKIPDPEIKAAQKEPGPITKAPEKPEPGIEAAEKEPEPIIKSAEKIPEPECKTPDRNIGPVIKVPEKKLDPKIKAPEKDPETTSERKTESTKRKEDEAVVSAANPQPAQKKAKVSDLQQDMMFAADAKRKFSSEEIYMESSNTLVSSSASKSVRFESSSVESASEETSGVSKVFKLTHTTSADGRPVFTKTIEGSNLELLDNICCFLILPFTAGQNALFECTLTSDTPTSMTWLKDNRPFEDRLADRVLISSHENNSRFMLEVQHCRESDSGVYTARATNSIGSATCTAQLVVQELSEEEKKRRAEANSPLFVVKLKDTELLENTYLRFMIKVQGEPNPTLTFFKEGKAISPNNERIQIVTDKAEKGFYEMVIANVLQEDAGKYSCTAKNKYGEVSCEATVTVTNEKELFKGLGSGLLQPGEEAKFQWLRDGQPFDPEERFKVLFKDDEDSLALVFQHVKPEDAGLYTCVASTSSGKISCSAELTVQGSVNQLAREPEVPKISAESKTTEVGIGGSAMLELKVEGYPKPDVKWTKDGKPVEAGGRIRFLYEDEETMSLIIKGVTADDAGKYKVVAKNELGQDSTEMELLVQAPPKIKTELQNSSCMTDQKMTFTVEVEGMPIPEVKWYEGQQISQSDRIKIVKEKETYSLTIEKARLEDTGSYSIVAVNDVSQTSSFWQFVVHSPPVILKNLNKKIESKEDDTVTFDIKVQGDPKPEVKWTKNGEDVKADGKRITISEDGQLYMLVIRNVTREDAGIFAAEVCNDHGWVKDTSELNVRCAPEFKKKLADFTANEGDVNVEFSINVEAYPKPTIKWYLNDIEITEKKTEFSHEEDENDYKLVIKKVTTDLAGTYTCKVINDLGTGDTTSNFVVQYKPRFPKGLTNKEVDEGQELTLSIQCSAVPEPKIKWFKDGQEVTADAHIKITRDSQSLEDYSLTVTIVKGADAGDYEARAENLLGTASTKNTVKVNNEAEKEKQESEESHKVISKKVVEEEVTVQVIPQQGVHAEVLEVQQPERQSLSTVETQSITYCRGGGDDEQTVTISVASTVHQMAVFSEDGVQGTVLNIIPKVAERKDFRIKQEELIQNHNSESPTVQHTKSKFSTNVLIEEPTSDTDLDENEINRQNQLSVSHGVSIISLTSDEEDSLRACLSKICSAEGASHDYGYSPQVPHMNYLGDVEYQKGKLFDVPSCDVQNEGLIEIRSSIEEARSQQGKLADETFSSETKYDSKEAHITSSAPEMTKGMTLELCAGEEVESVAQRPVIQLGRQVPESLPLQGLRNGDESEDDPEIEALLQRIRKQRSVLEEILDKEKKRKDEAIPQIIGTDMDDREVYESLSTVYEVQASGIPRPEAKWYHDGAEITSSDRVKLSDSGESYKLELKDAQLSDAGTYKCKIINRLGEKTHEAKLSLISVNEFRKPKIKQPLLPVSVPKNETAVLTLVLTADPLPDVKWLHDDVELTEDEFHNFTVETKDIEDGLKECTYTLNIPSGRHKDTGQYKFIAKNKFGQDACSARLDILLIPEIDGLKDAQRIPYEDIEFEVLILANPKPQVVWTKDGQKIEHNEHTKITGDVEKEIYKLYISNIGLGDDGVYTVTATNSRGESSQTAKFHVHTEVPSFVKNLEDQTVKDYDDAEFRVRVNGVPKPHIKWFKDGKELKCEERLTVETDSEVLVSSFIAIKHFNESDVGKYSVTASNLVGQAETSANLIMAQIPPSFGRLIDRAIEVDEGDILDIKTKLDGSPVPKVKWFKDGEELHTGDHVKLTALPDGSVRLYIDSVVPSDCGAYRLVATNKNGEATAICAVAVKPTNRKPTFVKPLGDAKTVVGQPLKLEAQIMAFPAPEVKWFKDGHPIRPTQAVNFVNQPGGIIGLHIDAVRPEDAGNYTLTVNNKLGDLTGAAKVTVEAREKKPSFQAGLQPSTVVEGFPAKLEVKVVGHPPPTLKWTHNGKEIVPDGKSVKLVQLPDGTTTLVLEKAKPEDAGEYEVTATNEKGSVSSKARLDVTDKGRGDAPEEKPTFIHGLRDVTTEEGDILLLGAPFIGNPIPDVEWTKDGEPVLPSERIMLTCDGKKVGLEIKPTKLSDAGNYLCLLKNPLGEDESTAKASVRKVYQAPNFTQKFTDLQQLPTFDAKFPARVTGIPQPDVTWYFNDHLITPGGGADTDKYRVKRDGDAVCLYVRDCKPSDSGRYRCRASNCDGEASCEANLEVVDKIEKKQKIEPPEFLKKIGDCEVYQGMTAKFTACVSGFPEPEYEWFHNGEKIYPSNRIRMECEGSGLLRLSIEGVVPSDVGKYKLRIFNPHGEASCEADLNYDALDSKPKRPVGDLYVDFDKFRKTGAPLPLADRPIISRMTDRHLTLSWKPSIPIGPREPVTYRVEMSEQPDGDWFTARTGIRSCACDIHNLEPFRDYKFRVRVENKYGVSDPSPFAVTFRWKLEPDPPKFFPYLQPGIDFRPETSPYFPKDFDIEKPPHDGYAQAPRFLRQEHDTQYGVKNHNCNLFWFVYGYPKPKMTYYFNGELIEMGGRYDTSYTRNGQATLFINRMLDRDVGEYEAVATNEHGEARQRVKLEIAEYPEFIKRPEETIIMTRRSGRIEARVIGVPYPEIKWYKDWQPIASSSRIKIQFIEPDTCILVINDAINKDEGLYSISARNIAGTVSSSVMVHVEESEQEYGYLTYSRGRNIKSKNKPYEEFYDIGDELGRGTQGVTYHAVERLTGRNYAAKIMHGKSDLRPFMNNELEYLNLLNHPKIIRLHDAYETNQTLTLITELASGGELLDNLTKQTYVTETDIAGYIRQVLWGLDHMHIQNIAHLGLTIGDLLISHPGGDELKICDFGLARRIAFGKLAALDYGMPEFVAPEVVNGDGVGLAADMWSVGIITYLLLSGHSPFRGANDRETLTSIKEGKYEFKDEWFSNISPEAKDFIQKLLVYNADGRMDVKLALKHPWLQVADKIPVNQYKISTENLRNYYNRYR</sequence>
<dbReference type="FunFam" id="2.60.40.10:FF:000519">
    <property type="entry name" value="Muscle M-line assembly protein unc-89"/>
    <property type="match status" value="1"/>
</dbReference>
<dbReference type="FunFam" id="2.60.40.10:FF:000107">
    <property type="entry name" value="Myosin, light chain kinase a"/>
    <property type="match status" value="4"/>
</dbReference>
<dbReference type="FunFam" id="2.60.40.10:FF:000425">
    <property type="entry name" value="Myosin light chain kinase"/>
    <property type="match status" value="3"/>
</dbReference>
<dbReference type="SUPFAM" id="SSF50044">
    <property type="entry name" value="SH3-domain"/>
    <property type="match status" value="1"/>
</dbReference>
<dbReference type="InterPro" id="IPR035899">
    <property type="entry name" value="DBL_dom_sf"/>
</dbReference>
<dbReference type="InterPro" id="IPR007110">
    <property type="entry name" value="Ig-like_dom"/>
</dbReference>
<dbReference type="GO" id="GO:0004672">
    <property type="term" value="F:protein kinase activity"/>
    <property type="evidence" value="ECO:0007669"/>
    <property type="project" value="InterPro"/>
</dbReference>
<evidence type="ECO:0000259" key="20">
    <source>
        <dbReference type="PROSITE" id="PS50011"/>
    </source>
</evidence>
<evidence type="ECO:0000256" key="2">
    <source>
        <dbReference type="ARBA" id="ARBA00004355"/>
    </source>
</evidence>
<dbReference type="OrthoDB" id="2570713at2759"/>
<dbReference type="GO" id="GO:0005524">
    <property type="term" value="F:ATP binding"/>
    <property type="evidence" value="ECO:0007669"/>
    <property type="project" value="UniProtKB-KW"/>
</dbReference>
<keyword evidence="12" id="KW-0539">Nucleus</keyword>
<dbReference type="FunFam" id="2.60.40.10:FF:000796">
    <property type="entry name" value="Muscle M-line assembly protein unc-89"/>
    <property type="match status" value="1"/>
</dbReference>
<feature type="compositionally biased region" description="Polar residues" evidence="16">
    <location>
        <begin position="1527"/>
        <end position="1563"/>
    </location>
</feature>
<dbReference type="FunFam" id="1.20.900.10:FF:000033">
    <property type="entry name" value="Muscle M-line assembly protein unc-89-like Protein"/>
    <property type="match status" value="1"/>
</dbReference>
<gene>
    <name evidence="23" type="ORF">Cfor_06712</name>
</gene>
<dbReference type="SMART" id="SM00409">
    <property type="entry name" value="IG"/>
    <property type="match status" value="20"/>
</dbReference>
<keyword evidence="11" id="KW-0514">Muscle protein</keyword>
<dbReference type="InterPro" id="IPR036028">
    <property type="entry name" value="SH3-like_dom_sf"/>
</dbReference>
<feature type="region of interest" description="Disordered" evidence="16">
    <location>
        <begin position="1943"/>
        <end position="2060"/>
    </location>
</feature>
<evidence type="ECO:0000256" key="5">
    <source>
        <dbReference type="ARBA" id="ARBA00022490"/>
    </source>
</evidence>
<dbReference type="InterPro" id="IPR000719">
    <property type="entry name" value="Prot_kinase_dom"/>
</dbReference>
<dbReference type="PANTHER" id="PTHR47633:SF4">
    <property type="entry name" value="MYOPALLADIN ISOFORM X1"/>
    <property type="match status" value="1"/>
</dbReference>
<dbReference type="Pfam" id="PF00621">
    <property type="entry name" value="RhoGEF"/>
    <property type="match status" value="1"/>
</dbReference>
<dbReference type="Gene3D" id="1.10.510.10">
    <property type="entry name" value="Transferase(Phosphotransferase) domain 1"/>
    <property type="match status" value="1"/>
</dbReference>
<feature type="region of interest" description="Disordered" evidence="16">
    <location>
        <begin position="1453"/>
        <end position="1563"/>
    </location>
</feature>
<dbReference type="PROSITE" id="PS50010">
    <property type="entry name" value="DH_2"/>
    <property type="match status" value="1"/>
</dbReference>
<dbReference type="SMART" id="SM00408">
    <property type="entry name" value="IGc2"/>
    <property type="match status" value="18"/>
</dbReference>
<feature type="domain" description="Ig-like" evidence="21">
    <location>
        <begin position="2541"/>
        <end position="2623"/>
    </location>
</feature>
<feature type="domain" description="SH3" evidence="17">
    <location>
        <begin position="1571"/>
        <end position="1680"/>
    </location>
</feature>
<feature type="domain" description="PH" evidence="18">
    <location>
        <begin position="1839"/>
        <end position="1941"/>
    </location>
</feature>
<dbReference type="SUPFAM" id="SSF56112">
    <property type="entry name" value="Protein kinase-like (PK-like)"/>
    <property type="match status" value="1"/>
</dbReference>
<feature type="domain" description="Protein kinase" evidence="20">
    <location>
        <begin position="4633"/>
        <end position="4886"/>
    </location>
</feature>
<feature type="domain" description="Ig-like" evidence="21">
    <location>
        <begin position="3268"/>
        <end position="3357"/>
    </location>
</feature>
<feature type="domain" description="Ig-like" evidence="21">
    <location>
        <begin position="4163"/>
        <end position="4252"/>
    </location>
</feature>
<evidence type="ECO:0000256" key="1">
    <source>
        <dbReference type="ARBA" id="ARBA00004123"/>
    </source>
</evidence>
<dbReference type="InterPro" id="IPR013783">
    <property type="entry name" value="Ig-like_fold"/>
</dbReference>
<evidence type="ECO:0000313" key="23">
    <source>
        <dbReference type="EMBL" id="GFG40675.1"/>
    </source>
</evidence>
<feature type="domain" description="DH" evidence="19">
    <location>
        <begin position="1698"/>
        <end position="1879"/>
    </location>
</feature>
<dbReference type="InterPro" id="IPR003961">
    <property type="entry name" value="FN3_dom"/>
</dbReference>
<feature type="domain" description="Fibronectin type-III" evidence="22">
    <location>
        <begin position="4279"/>
        <end position="4379"/>
    </location>
</feature>
<feature type="domain" description="Ig-like" evidence="21">
    <location>
        <begin position="2447"/>
        <end position="2538"/>
    </location>
</feature>
<feature type="domain" description="Ig-like" evidence="21">
    <location>
        <begin position="3661"/>
        <end position="3751"/>
    </location>
</feature>
<dbReference type="PROSITE" id="PS50002">
    <property type="entry name" value="SH3"/>
    <property type="match status" value="1"/>
</dbReference>
<feature type="domain" description="Ig-like" evidence="21">
    <location>
        <begin position="3564"/>
        <end position="3655"/>
    </location>
</feature>
<feature type="domain" description="Ig-like" evidence="21">
    <location>
        <begin position="2728"/>
        <end position="2820"/>
    </location>
</feature>
<keyword evidence="10" id="KW-1015">Disulfide bond</keyword>
<dbReference type="GO" id="GO:0040017">
    <property type="term" value="P:positive regulation of locomotion"/>
    <property type="evidence" value="ECO:0007669"/>
    <property type="project" value="UniProtKB-ARBA"/>
</dbReference>
<dbReference type="PROSITE" id="PS50011">
    <property type="entry name" value="PROTEIN_KINASE_DOM"/>
    <property type="match status" value="1"/>
</dbReference>
<dbReference type="PANTHER" id="PTHR47633">
    <property type="entry name" value="IMMUNOGLOBULIN"/>
    <property type="match status" value="1"/>
</dbReference>
<dbReference type="GO" id="GO:0019899">
    <property type="term" value="F:enzyme binding"/>
    <property type="evidence" value="ECO:0007669"/>
    <property type="project" value="UniProtKB-ARBA"/>
</dbReference>
<dbReference type="GO" id="GO:0045214">
    <property type="term" value="P:sarcomere organization"/>
    <property type="evidence" value="ECO:0007669"/>
    <property type="project" value="UniProtKB-ARBA"/>
</dbReference>
<dbReference type="GO" id="GO:0031674">
    <property type="term" value="C:I band"/>
    <property type="evidence" value="ECO:0007669"/>
    <property type="project" value="UniProtKB-SubCell"/>
</dbReference>
<evidence type="ECO:0000256" key="10">
    <source>
        <dbReference type="ARBA" id="ARBA00023157"/>
    </source>
</evidence>
<evidence type="ECO:0000259" key="19">
    <source>
        <dbReference type="PROSITE" id="PS50010"/>
    </source>
</evidence>
<evidence type="ECO:0000259" key="22">
    <source>
        <dbReference type="PROSITE" id="PS50853"/>
    </source>
</evidence>
<keyword evidence="24" id="KW-1185">Reference proteome</keyword>
<dbReference type="GO" id="GO:0045989">
    <property type="term" value="P:positive regulation of striated muscle contraction"/>
    <property type="evidence" value="ECO:0007669"/>
    <property type="project" value="UniProtKB-ARBA"/>
</dbReference>
<feature type="domain" description="Ig-like" evidence="21">
    <location>
        <begin position="3759"/>
        <end position="3848"/>
    </location>
</feature>
<dbReference type="SUPFAM" id="SSF49265">
    <property type="entry name" value="Fibronectin type III"/>
    <property type="match status" value="1"/>
</dbReference>
<dbReference type="FunFam" id="2.60.40.10:FF:000345">
    <property type="entry name" value="Muscle M-line assembly protein unc-89"/>
    <property type="match status" value="3"/>
</dbReference>
<dbReference type="Gene3D" id="1.20.900.10">
    <property type="entry name" value="Dbl homology (DH) domain"/>
    <property type="match status" value="1"/>
</dbReference>
<dbReference type="InterPro" id="IPR003599">
    <property type="entry name" value="Ig_sub"/>
</dbReference>
<feature type="domain" description="Ig-like" evidence="21">
    <location>
        <begin position="4056"/>
        <end position="4149"/>
    </location>
</feature>
<evidence type="ECO:0000259" key="21">
    <source>
        <dbReference type="PROSITE" id="PS50835"/>
    </source>
</evidence>
<dbReference type="InterPro" id="IPR001452">
    <property type="entry name" value="SH3_domain"/>
</dbReference>
<dbReference type="GO" id="GO:0031430">
    <property type="term" value="C:M band"/>
    <property type="evidence" value="ECO:0007669"/>
    <property type="project" value="UniProtKB-SubCell"/>
</dbReference>
<dbReference type="SUPFAM" id="SSF48065">
    <property type="entry name" value="DBL homology domain (DH-domain)"/>
    <property type="match status" value="1"/>
</dbReference>
<evidence type="ECO:0000256" key="15">
    <source>
        <dbReference type="PROSITE-ProRule" id="PRU00192"/>
    </source>
</evidence>
<comment type="subcellular location">
    <subcellularLocation>
        <location evidence="2">Cytoplasm</location>
        <location evidence="2">Myofibril</location>
        <location evidence="2">Sarcomere</location>
        <location evidence="2">I band</location>
    </subcellularLocation>
    <subcellularLocation>
        <location evidence="14">Cytoplasm</location>
        <location evidence="14">Myofibril</location>
        <location evidence="14">Sarcomere</location>
        <location evidence="14">M line</location>
    </subcellularLocation>
    <subcellularLocation>
        <location evidence="1">Nucleus</location>
    </subcellularLocation>
</comment>
<evidence type="ECO:0000259" key="18">
    <source>
        <dbReference type="PROSITE" id="PS50003"/>
    </source>
</evidence>
<dbReference type="FunFam" id="2.60.40.10:FF:000873">
    <property type="entry name" value="Muscle M-line assembly protein unc-89"/>
    <property type="match status" value="1"/>
</dbReference>
<dbReference type="GO" id="GO:0005085">
    <property type="term" value="F:guanyl-nucleotide exchange factor activity"/>
    <property type="evidence" value="ECO:0007669"/>
    <property type="project" value="InterPro"/>
</dbReference>
<dbReference type="Pfam" id="PF00041">
    <property type="entry name" value="fn3"/>
    <property type="match status" value="1"/>
</dbReference>
<dbReference type="EMBL" id="BLKM01002316">
    <property type="protein sequence ID" value="GFG40675.1"/>
    <property type="molecule type" value="Genomic_DNA"/>
</dbReference>
<evidence type="ECO:0000256" key="3">
    <source>
        <dbReference type="ARBA" id="ARBA00006692"/>
    </source>
</evidence>
<dbReference type="FunFam" id="1.10.510.10:FF:000681">
    <property type="entry name" value="Muscle M-line assembly protein unc-89-like Protein"/>
    <property type="match status" value="1"/>
</dbReference>
<dbReference type="InterPro" id="IPR001849">
    <property type="entry name" value="PH_domain"/>
</dbReference>
<keyword evidence="5" id="KW-0963">Cytoplasm</keyword>
<feature type="compositionally biased region" description="Polar residues" evidence="16">
    <location>
        <begin position="1479"/>
        <end position="1505"/>
    </location>
</feature>
<evidence type="ECO:0000256" key="9">
    <source>
        <dbReference type="ARBA" id="ARBA00023054"/>
    </source>
</evidence>
<dbReference type="CDD" id="cd00160">
    <property type="entry name" value="RhoGEF"/>
    <property type="match status" value="1"/>
</dbReference>
<dbReference type="GO" id="GO:0008104">
    <property type="term" value="P:intracellular protein localization"/>
    <property type="evidence" value="ECO:0007669"/>
    <property type="project" value="UniProtKB-ARBA"/>
</dbReference>
<dbReference type="InterPro" id="IPR003598">
    <property type="entry name" value="Ig_sub2"/>
</dbReference>
<dbReference type="FunFam" id="2.60.40.10:FF:000802">
    <property type="entry name" value="Muscle M-line assembly protein unc-89"/>
    <property type="match status" value="1"/>
</dbReference>
<dbReference type="GO" id="GO:0005634">
    <property type="term" value="C:nucleus"/>
    <property type="evidence" value="ECO:0007669"/>
    <property type="project" value="UniProtKB-SubCell"/>
</dbReference>
<feature type="compositionally biased region" description="Basic and acidic residues" evidence="16">
    <location>
        <begin position="1946"/>
        <end position="1959"/>
    </location>
</feature>
<organism evidence="23 24">
    <name type="scientific">Coptotermes formosanus</name>
    <name type="common">Formosan subterranean termite</name>
    <dbReference type="NCBI Taxonomy" id="36987"/>
    <lineage>
        <taxon>Eukaryota</taxon>
        <taxon>Metazoa</taxon>
        <taxon>Ecdysozoa</taxon>
        <taxon>Arthropoda</taxon>
        <taxon>Hexapoda</taxon>
        <taxon>Insecta</taxon>
        <taxon>Pterygota</taxon>
        <taxon>Neoptera</taxon>
        <taxon>Polyneoptera</taxon>
        <taxon>Dictyoptera</taxon>
        <taxon>Blattodea</taxon>
        <taxon>Blattoidea</taxon>
        <taxon>Termitoidae</taxon>
        <taxon>Rhinotermitidae</taxon>
        <taxon>Coptotermes</taxon>
    </lineage>
</organism>
<feature type="domain" description="Ig-like" evidence="21">
    <location>
        <begin position="2823"/>
        <end position="2916"/>
    </location>
</feature>
<dbReference type="FunFam" id="2.60.40.10:FF:000031">
    <property type="entry name" value="Myosin-binding protein C, slow type"/>
    <property type="match status" value="1"/>
</dbReference>